<reference evidence="12" key="1">
    <citation type="journal article" date="2020" name="Nat. Commun.">
        <title>Large-scale genome sequencing of mycorrhizal fungi provides insights into the early evolution of symbiotic traits.</title>
        <authorList>
            <person name="Miyauchi S."/>
            <person name="Kiss E."/>
            <person name="Kuo A."/>
            <person name="Drula E."/>
            <person name="Kohler A."/>
            <person name="Sanchez-Garcia M."/>
            <person name="Morin E."/>
            <person name="Andreopoulos B."/>
            <person name="Barry K.W."/>
            <person name="Bonito G."/>
            <person name="Buee M."/>
            <person name="Carver A."/>
            <person name="Chen C."/>
            <person name="Cichocki N."/>
            <person name="Clum A."/>
            <person name="Culley D."/>
            <person name="Crous P.W."/>
            <person name="Fauchery L."/>
            <person name="Girlanda M."/>
            <person name="Hayes R.D."/>
            <person name="Keri Z."/>
            <person name="LaButti K."/>
            <person name="Lipzen A."/>
            <person name="Lombard V."/>
            <person name="Magnuson J."/>
            <person name="Maillard F."/>
            <person name="Murat C."/>
            <person name="Nolan M."/>
            <person name="Ohm R.A."/>
            <person name="Pangilinan J."/>
            <person name="Pereira M.F."/>
            <person name="Perotto S."/>
            <person name="Peter M."/>
            <person name="Pfister S."/>
            <person name="Riley R."/>
            <person name="Sitrit Y."/>
            <person name="Stielow J.B."/>
            <person name="Szollosi G."/>
            <person name="Zifcakova L."/>
            <person name="Stursova M."/>
            <person name="Spatafora J.W."/>
            <person name="Tedersoo L."/>
            <person name="Vaario L.M."/>
            <person name="Yamada A."/>
            <person name="Yan M."/>
            <person name="Wang P."/>
            <person name="Xu J."/>
            <person name="Bruns T."/>
            <person name="Baldrian P."/>
            <person name="Vilgalys R."/>
            <person name="Dunand C."/>
            <person name="Henrissat B."/>
            <person name="Grigoriev I.V."/>
            <person name="Hibbett D."/>
            <person name="Nagy L.G."/>
            <person name="Martin F.M."/>
        </authorList>
    </citation>
    <scope>NUCLEOTIDE SEQUENCE</scope>
    <source>
        <strain evidence="12">UH-Tt-Lm1</strain>
    </source>
</reference>
<sequence>MARRTPSATSLARFARANSPEFANRSLDFCNAFWGANDGGVDVLFARMRGATRTIDELRAYWKERANIEDEYSKQLARLAKLNLGRDEIGELRNSLDTIRLETDKQAGYHSNLAKQIHTDLEAQCSAFLARQTQFKRSVQAMIEKEYKTKNTQESYVNKAREKYESDCVRINSYTAQSTLMQGRDLDRITAKLERAQQTVQNNEKDFANFSRALHDTVQKWEQDWKAFCDACQDMEDERMEFMKDNMWAFANAVSTVCVADDESCEKIRVALEQFEPEKDMENFVRDYGTGNTMLDPPKFVNYANPDAIPASSSRPTSRPANFARSSNRANHPRPDLIPPPEDEPIPNNNVAGLGSGRRDSVSVPDPAINGSTSQKQINGYGPGGSGQSSGPPPVGDVPTPHTTLKGGDQPRFVNPDYDPQPFKPGHSSGGSKVGQENDPLAKQMAELRNASSGGRRNSFIQKEQPQESGPAKPRDYSTSADMVVGGYPTHSRPVSPSQPMAAHMRPPPSTAPSTSVNVDKVLADYHQSLPGEGKSHSRSVSRQSQIGHAQLLDRPPSREVFAGIGSQGRSPSPAFNGNEQRNPSPIQPHQGSISRSPATSNPTPGHVARQDSVNLPQQKLPNRATTPNSVGISLDTTGKVAIDAMADVYQPQPQPQPQQNQTPSQPSQYHPGAQTQQSSGFQRFGTSQSNGNMNIPGQNSHVPPQTQPPYGAPPPVPYQQPPPTQQQPPPQQQGQYMQPPGQQPPPIPYQQHHYQPEYAQPPAHPGYTQQQGLARGQSVSGGYYQQQPVQQQPPQQIVNGYRSASPQPMHNPPVQAQPQGLSAAPTGQYTEDGRPVLFYVKALYEYTASIEEEFDFQAGDIIAVTSTPEDGWWSGELLDEARRQPGRHVFPSNFVCLF</sequence>
<dbReference type="GO" id="GO:0120104">
    <property type="term" value="C:mitotic actomyosin contractile ring, proximal layer"/>
    <property type="evidence" value="ECO:0007669"/>
    <property type="project" value="TreeGrafter"/>
</dbReference>
<feature type="compositionally biased region" description="Polar residues" evidence="9">
    <location>
        <begin position="803"/>
        <end position="829"/>
    </location>
</feature>
<dbReference type="Pfam" id="PF00611">
    <property type="entry name" value="FCH"/>
    <property type="match status" value="1"/>
</dbReference>
<dbReference type="PROSITE" id="PS50002">
    <property type="entry name" value="SH3"/>
    <property type="match status" value="1"/>
</dbReference>
<protein>
    <submittedName>
        <fullName evidence="12">SH3 domain-containing protein</fullName>
    </submittedName>
</protein>
<dbReference type="OrthoDB" id="19092at2759"/>
<dbReference type="FunFam" id="1.20.1270.60:FF:000045">
    <property type="entry name" value="Cell division control protein"/>
    <property type="match status" value="1"/>
</dbReference>
<dbReference type="SMART" id="SM00055">
    <property type="entry name" value="FCH"/>
    <property type="match status" value="1"/>
</dbReference>
<feature type="domain" description="F-BAR" evidence="11">
    <location>
        <begin position="27"/>
        <end position="280"/>
    </location>
</feature>
<feature type="region of interest" description="Disordered" evidence="9">
    <location>
        <begin position="305"/>
        <end position="829"/>
    </location>
</feature>
<evidence type="ECO:0000256" key="2">
    <source>
        <dbReference type="ARBA" id="ARBA00022443"/>
    </source>
</evidence>
<evidence type="ECO:0000256" key="1">
    <source>
        <dbReference type="ARBA" id="ARBA00004245"/>
    </source>
</evidence>
<feature type="compositionally biased region" description="Polar residues" evidence="9">
    <location>
        <begin position="539"/>
        <end position="548"/>
    </location>
</feature>
<dbReference type="GO" id="GO:0005543">
    <property type="term" value="F:phospholipid binding"/>
    <property type="evidence" value="ECO:0007669"/>
    <property type="project" value="TreeGrafter"/>
</dbReference>
<evidence type="ECO:0000313" key="12">
    <source>
        <dbReference type="EMBL" id="KAF9783838.1"/>
    </source>
</evidence>
<keyword evidence="2 6" id="KW-0728">SH3 domain</keyword>
<organism evidence="12 13">
    <name type="scientific">Thelephora terrestris</name>
    <dbReference type="NCBI Taxonomy" id="56493"/>
    <lineage>
        <taxon>Eukaryota</taxon>
        <taxon>Fungi</taxon>
        <taxon>Dikarya</taxon>
        <taxon>Basidiomycota</taxon>
        <taxon>Agaricomycotina</taxon>
        <taxon>Agaricomycetes</taxon>
        <taxon>Thelephorales</taxon>
        <taxon>Thelephoraceae</taxon>
        <taxon>Thelephora</taxon>
    </lineage>
</organism>
<dbReference type="GO" id="GO:0030036">
    <property type="term" value="P:actin cytoskeleton organization"/>
    <property type="evidence" value="ECO:0007669"/>
    <property type="project" value="UniProtKB-ARBA"/>
</dbReference>
<dbReference type="SMART" id="SM00326">
    <property type="entry name" value="SH3"/>
    <property type="match status" value="1"/>
</dbReference>
<dbReference type="CDD" id="cd00174">
    <property type="entry name" value="SH3"/>
    <property type="match status" value="1"/>
</dbReference>
<evidence type="ECO:0000256" key="7">
    <source>
        <dbReference type="PROSITE-ProRule" id="PRU01077"/>
    </source>
</evidence>
<reference evidence="12" key="2">
    <citation type="submission" date="2020-11" db="EMBL/GenBank/DDBJ databases">
        <authorList>
            <consortium name="DOE Joint Genome Institute"/>
            <person name="Kuo A."/>
            <person name="Miyauchi S."/>
            <person name="Kiss E."/>
            <person name="Drula E."/>
            <person name="Kohler A."/>
            <person name="Sanchez-Garcia M."/>
            <person name="Andreopoulos B."/>
            <person name="Barry K.W."/>
            <person name="Bonito G."/>
            <person name="Buee M."/>
            <person name="Carver A."/>
            <person name="Chen C."/>
            <person name="Cichocki N."/>
            <person name="Clum A."/>
            <person name="Culley D."/>
            <person name="Crous P.W."/>
            <person name="Fauchery L."/>
            <person name="Girlanda M."/>
            <person name="Hayes R."/>
            <person name="Keri Z."/>
            <person name="Labutti K."/>
            <person name="Lipzen A."/>
            <person name="Lombard V."/>
            <person name="Magnuson J."/>
            <person name="Maillard F."/>
            <person name="Morin E."/>
            <person name="Murat C."/>
            <person name="Nolan M."/>
            <person name="Ohm R."/>
            <person name="Pangilinan J."/>
            <person name="Pereira M."/>
            <person name="Perotto S."/>
            <person name="Peter M."/>
            <person name="Riley R."/>
            <person name="Sitrit Y."/>
            <person name="Stielow B."/>
            <person name="Szollosi G."/>
            <person name="Zifcakova L."/>
            <person name="Stursova M."/>
            <person name="Spatafora J.W."/>
            <person name="Tedersoo L."/>
            <person name="Vaario L.-M."/>
            <person name="Yamada A."/>
            <person name="Yan M."/>
            <person name="Wang P."/>
            <person name="Xu J."/>
            <person name="Bruns T."/>
            <person name="Baldrian P."/>
            <person name="Vilgalys R."/>
            <person name="Henrissat B."/>
            <person name="Grigoriev I.V."/>
            <person name="Hibbett D."/>
            <person name="Nagy L.G."/>
            <person name="Martin F.M."/>
        </authorList>
    </citation>
    <scope>NUCLEOTIDE SEQUENCE</scope>
    <source>
        <strain evidence="12">UH-Tt-Lm1</strain>
    </source>
</reference>
<feature type="domain" description="SH3" evidence="10">
    <location>
        <begin position="836"/>
        <end position="899"/>
    </location>
</feature>
<feature type="compositionally biased region" description="Polar residues" evidence="9">
    <location>
        <begin position="450"/>
        <end position="468"/>
    </location>
</feature>
<evidence type="ECO:0000256" key="8">
    <source>
        <dbReference type="SAM" id="Coils"/>
    </source>
</evidence>
<feature type="compositionally biased region" description="Low complexity" evidence="9">
    <location>
        <begin position="310"/>
        <end position="321"/>
    </location>
</feature>
<feature type="compositionally biased region" description="Polar residues" evidence="9">
    <location>
        <begin position="568"/>
        <end position="604"/>
    </location>
</feature>
<feature type="compositionally biased region" description="Polar residues" evidence="9">
    <location>
        <begin position="612"/>
        <end position="637"/>
    </location>
</feature>
<evidence type="ECO:0000259" key="11">
    <source>
        <dbReference type="PROSITE" id="PS51741"/>
    </source>
</evidence>
<dbReference type="FunFam" id="2.30.30.40:FF:000312">
    <property type="entry name" value="Related to Cell division control protein 15"/>
    <property type="match status" value="1"/>
</dbReference>
<dbReference type="Pfam" id="PF00018">
    <property type="entry name" value="SH3_1"/>
    <property type="match status" value="1"/>
</dbReference>
<dbReference type="Gene3D" id="1.20.1270.60">
    <property type="entry name" value="Arfaptin homology (AH) domain/BAR domain"/>
    <property type="match status" value="1"/>
</dbReference>
<dbReference type="EMBL" id="WIUZ02000009">
    <property type="protein sequence ID" value="KAF9783838.1"/>
    <property type="molecule type" value="Genomic_DNA"/>
</dbReference>
<feature type="compositionally biased region" description="Low complexity" evidence="9">
    <location>
        <begin position="750"/>
        <end position="762"/>
    </location>
</feature>
<feature type="compositionally biased region" description="Polar residues" evidence="9">
    <location>
        <begin position="674"/>
        <end position="703"/>
    </location>
</feature>
<dbReference type="GO" id="GO:0009898">
    <property type="term" value="C:cytoplasmic side of plasma membrane"/>
    <property type="evidence" value="ECO:0007669"/>
    <property type="project" value="TreeGrafter"/>
</dbReference>
<feature type="compositionally biased region" description="Low complexity" evidence="9">
    <location>
        <begin position="658"/>
        <end position="669"/>
    </location>
</feature>
<dbReference type="InterPro" id="IPR001452">
    <property type="entry name" value="SH3_domain"/>
</dbReference>
<evidence type="ECO:0000256" key="9">
    <source>
        <dbReference type="SAM" id="MobiDB-lite"/>
    </source>
</evidence>
<proteinExistence type="predicted"/>
<accession>A0A9P6L572</accession>
<keyword evidence="13" id="KW-1185">Reference proteome</keyword>
<evidence type="ECO:0000259" key="10">
    <source>
        <dbReference type="PROSITE" id="PS50002"/>
    </source>
</evidence>
<dbReference type="AlphaFoldDB" id="A0A9P6L572"/>
<evidence type="ECO:0000256" key="4">
    <source>
        <dbReference type="ARBA" id="ARBA00022553"/>
    </source>
</evidence>
<dbReference type="InterPro" id="IPR036028">
    <property type="entry name" value="SH3-like_dom_sf"/>
</dbReference>
<comment type="caution">
    <text evidence="12">The sequence shown here is derived from an EMBL/GenBank/DDBJ whole genome shotgun (WGS) entry which is preliminary data.</text>
</comment>
<evidence type="ECO:0000256" key="6">
    <source>
        <dbReference type="PROSITE-ProRule" id="PRU00192"/>
    </source>
</evidence>
<dbReference type="Gene3D" id="2.30.30.40">
    <property type="entry name" value="SH3 Domains"/>
    <property type="match status" value="1"/>
</dbReference>
<dbReference type="PROSITE" id="PS51741">
    <property type="entry name" value="F_BAR"/>
    <property type="match status" value="1"/>
</dbReference>
<dbReference type="InterPro" id="IPR001060">
    <property type="entry name" value="FCH_dom"/>
</dbReference>
<keyword evidence="3" id="KW-0963">Cytoplasm</keyword>
<keyword evidence="4" id="KW-0597">Phosphoprotein</keyword>
<dbReference type="PANTHER" id="PTHR23065">
    <property type="entry name" value="PROLINE-SERINE-THREONINE PHOSPHATASE INTERACTING PROTEIN 1"/>
    <property type="match status" value="1"/>
</dbReference>
<dbReference type="PRINTS" id="PR00499">
    <property type="entry name" value="P67PHOX"/>
</dbReference>
<name>A0A9P6L572_9AGAM</name>
<dbReference type="Proteomes" id="UP000736335">
    <property type="component" value="Unassembled WGS sequence"/>
</dbReference>
<dbReference type="PANTHER" id="PTHR23065:SF7">
    <property type="entry name" value="NOSTRIN, ISOFORM H"/>
    <property type="match status" value="1"/>
</dbReference>
<keyword evidence="5" id="KW-0206">Cytoskeleton</keyword>
<keyword evidence="7 8" id="KW-0175">Coiled coil</keyword>
<dbReference type="CDD" id="cd07651">
    <property type="entry name" value="F-BAR_PombeCdc15_like"/>
    <property type="match status" value="1"/>
</dbReference>
<feature type="compositionally biased region" description="Low complexity" evidence="9">
    <location>
        <begin position="777"/>
        <end position="797"/>
    </location>
</feature>
<dbReference type="InterPro" id="IPR027267">
    <property type="entry name" value="AH/BAR_dom_sf"/>
</dbReference>
<comment type="subcellular location">
    <subcellularLocation>
        <location evidence="1">Cytoplasm</location>
        <location evidence="1">Cytoskeleton</location>
    </subcellularLocation>
</comment>
<dbReference type="SUPFAM" id="SSF50044">
    <property type="entry name" value="SH3-domain"/>
    <property type="match status" value="1"/>
</dbReference>
<feature type="coiled-coil region" evidence="8">
    <location>
        <begin position="186"/>
        <end position="213"/>
    </location>
</feature>
<gene>
    <name evidence="12" type="ORF">BJ322DRAFT_1125358</name>
</gene>
<evidence type="ECO:0000256" key="5">
    <source>
        <dbReference type="ARBA" id="ARBA00023212"/>
    </source>
</evidence>
<dbReference type="InterPro" id="IPR031160">
    <property type="entry name" value="F_BAR_dom"/>
</dbReference>
<evidence type="ECO:0000313" key="13">
    <source>
        <dbReference type="Proteomes" id="UP000736335"/>
    </source>
</evidence>
<feature type="compositionally biased region" description="Pro residues" evidence="9">
    <location>
        <begin position="706"/>
        <end position="732"/>
    </location>
</feature>
<dbReference type="SUPFAM" id="SSF103657">
    <property type="entry name" value="BAR/IMD domain-like"/>
    <property type="match status" value="1"/>
</dbReference>
<evidence type="ECO:0000256" key="3">
    <source>
        <dbReference type="ARBA" id="ARBA00022490"/>
    </source>
</evidence>